<comment type="caution">
    <text evidence="1">The sequence shown here is derived from an EMBL/GenBank/DDBJ whole genome shotgun (WGS) entry which is preliminary data.</text>
</comment>
<accession>A0ACA9NXG7</accession>
<sequence length="77" mass="8756">VIRIDRGVGMNQSLTMGYDSEALIKGLPVYPDDDDEILSTWEERARAWKEIDQRGAGRLMACSWAKNNTHHMGPDYC</sequence>
<protein>
    <submittedName>
        <fullName evidence="1">11441_t:CDS:1</fullName>
    </submittedName>
</protein>
<organism evidence="1 2">
    <name type="scientific">Acaulospora colombiana</name>
    <dbReference type="NCBI Taxonomy" id="27376"/>
    <lineage>
        <taxon>Eukaryota</taxon>
        <taxon>Fungi</taxon>
        <taxon>Fungi incertae sedis</taxon>
        <taxon>Mucoromycota</taxon>
        <taxon>Glomeromycotina</taxon>
        <taxon>Glomeromycetes</taxon>
        <taxon>Diversisporales</taxon>
        <taxon>Acaulosporaceae</taxon>
        <taxon>Acaulospora</taxon>
    </lineage>
</organism>
<reference evidence="1" key="1">
    <citation type="submission" date="2021-06" db="EMBL/GenBank/DDBJ databases">
        <authorList>
            <person name="Kallberg Y."/>
            <person name="Tangrot J."/>
            <person name="Rosling A."/>
        </authorList>
    </citation>
    <scope>NUCLEOTIDE SEQUENCE</scope>
    <source>
        <strain evidence="1">CL356</strain>
    </source>
</reference>
<dbReference type="EMBL" id="CAJVPT010026659">
    <property type="protein sequence ID" value="CAG8680349.1"/>
    <property type="molecule type" value="Genomic_DNA"/>
</dbReference>
<gene>
    <name evidence="1" type="ORF">ACOLOM_LOCUS9310</name>
</gene>
<name>A0ACA9NXG7_9GLOM</name>
<evidence type="ECO:0000313" key="1">
    <source>
        <dbReference type="EMBL" id="CAG8680349.1"/>
    </source>
</evidence>
<dbReference type="Proteomes" id="UP000789525">
    <property type="component" value="Unassembled WGS sequence"/>
</dbReference>
<keyword evidence="2" id="KW-1185">Reference proteome</keyword>
<evidence type="ECO:0000313" key="2">
    <source>
        <dbReference type="Proteomes" id="UP000789525"/>
    </source>
</evidence>
<proteinExistence type="predicted"/>
<feature type="non-terminal residue" evidence="1">
    <location>
        <position position="1"/>
    </location>
</feature>